<evidence type="ECO:0000313" key="8">
    <source>
        <dbReference type="EMBL" id="EPR66144.1"/>
    </source>
</evidence>
<evidence type="ECO:0000256" key="1">
    <source>
        <dbReference type="ARBA" id="ARBA00000971"/>
    </source>
</evidence>
<evidence type="ECO:0000256" key="3">
    <source>
        <dbReference type="ARBA" id="ARBA00023110"/>
    </source>
</evidence>
<reference evidence="8 9" key="1">
    <citation type="journal article" date="2013" name="Genome Announc.">
        <title>Draft Genome Sequence of Cyclobacterium qasimii Strain M12-11BT, Isolated from Arctic Marine Sediment.</title>
        <authorList>
            <person name="Shivaji S."/>
            <person name="Ara S."/>
            <person name="Singh A."/>
            <person name="Kumar Pinnaka A."/>
        </authorList>
    </citation>
    <scope>NUCLEOTIDE SEQUENCE [LARGE SCALE GENOMIC DNA]</scope>
    <source>
        <strain evidence="8 9">M12-11B</strain>
    </source>
</reference>
<proteinExistence type="inferred from homology"/>
<dbReference type="eggNOG" id="COG0545">
    <property type="taxonomic scope" value="Bacteria"/>
</dbReference>
<dbReference type="PATRIC" id="fig|641524.5.peg.4799"/>
<dbReference type="SUPFAM" id="SSF54534">
    <property type="entry name" value="FKBP-like"/>
    <property type="match status" value="1"/>
</dbReference>
<evidence type="ECO:0000256" key="4">
    <source>
        <dbReference type="ARBA" id="ARBA00023235"/>
    </source>
</evidence>
<dbReference type="Pfam" id="PF00254">
    <property type="entry name" value="FKBP_C"/>
    <property type="match status" value="1"/>
</dbReference>
<evidence type="ECO:0000256" key="6">
    <source>
        <dbReference type="RuleBase" id="RU003915"/>
    </source>
</evidence>
<dbReference type="STRING" id="641524.ADICYQ_4842"/>
<keyword evidence="3 5" id="KW-0697">Rotamase</keyword>
<dbReference type="AlphaFoldDB" id="S7WHC4"/>
<feature type="domain" description="PPIase FKBP-type" evidence="7">
    <location>
        <begin position="67"/>
        <end position="172"/>
    </location>
</feature>
<evidence type="ECO:0000259" key="7">
    <source>
        <dbReference type="PROSITE" id="PS50059"/>
    </source>
</evidence>
<dbReference type="Gene3D" id="3.10.50.40">
    <property type="match status" value="1"/>
</dbReference>
<dbReference type="InterPro" id="IPR046357">
    <property type="entry name" value="PPIase_dom_sf"/>
</dbReference>
<evidence type="ECO:0000256" key="5">
    <source>
        <dbReference type="PROSITE-ProRule" id="PRU00277"/>
    </source>
</evidence>
<dbReference type="Proteomes" id="UP000014974">
    <property type="component" value="Unassembled WGS sequence"/>
</dbReference>
<evidence type="ECO:0000313" key="9">
    <source>
        <dbReference type="Proteomes" id="UP000014974"/>
    </source>
</evidence>
<dbReference type="PANTHER" id="PTHR43811">
    <property type="entry name" value="FKBP-TYPE PEPTIDYL-PROLYL CIS-TRANS ISOMERASE FKPA"/>
    <property type="match status" value="1"/>
</dbReference>
<name>S7WHC4_9BACT</name>
<protein>
    <recommendedName>
        <fullName evidence="6">Peptidyl-prolyl cis-trans isomerase</fullName>
        <ecNumber evidence="6">5.2.1.8</ecNumber>
    </recommendedName>
</protein>
<accession>S7WHC4</accession>
<organism evidence="8 9">
    <name type="scientific">Cyclobacterium qasimii M12-11B</name>
    <dbReference type="NCBI Taxonomy" id="641524"/>
    <lineage>
        <taxon>Bacteria</taxon>
        <taxon>Pseudomonadati</taxon>
        <taxon>Bacteroidota</taxon>
        <taxon>Cytophagia</taxon>
        <taxon>Cytophagales</taxon>
        <taxon>Cyclobacteriaceae</taxon>
        <taxon>Cyclobacterium</taxon>
    </lineage>
</organism>
<comment type="caution">
    <text evidence="8">The sequence shown here is derived from an EMBL/GenBank/DDBJ whole genome shotgun (WGS) entry which is preliminary data.</text>
</comment>
<dbReference type="PANTHER" id="PTHR43811:SF19">
    <property type="entry name" value="39 KDA FK506-BINDING NUCLEAR PROTEIN"/>
    <property type="match status" value="1"/>
</dbReference>
<sequence length="172" mass="18967">MGFSCDDQLSGYGYPTYDSEGNLAIDREKIDEYLKTAQYDSLYRIHDPSGVVIIVEEEGDGSRPVSGNVVYANYTGYLLDGSVFDTNLEDVAIANDIYDEERTYAIFNFFLGLSSTQGGAIQGFTLGFQRLRSGAKASIIIPAPYAYQDNESVDRIPANSVLVFDVEFLGMD</sequence>
<dbReference type="GO" id="GO:0003755">
    <property type="term" value="F:peptidyl-prolyl cis-trans isomerase activity"/>
    <property type="evidence" value="ECO:0007669"/>
    <property type="project" value="UniProtKB-UniRule"/>
</dbReference>
<comment type="catalytic activity">
    <reaction evidence="1 5 6">
        <text>[protein]-peptidylproline (omega=180) = [protein]-peptidylproline (omega=0)</text>
        <dbReference type="Rhea" id="RHEA:16237"/>
        <dbReference type="Rhea" id="RHEA-COMP:10747"/>
        <dbReference type="Rhea" id="RHEA-COMP:10748"/>
        <dbReference type="ChEBI" id="CHEBI:83833"/>
        <dbReference type="ChEBI" id="CHEBI:83834"/>
        <dbReference type="EC" id="5.2.1.8"/>
    </reaction>
</comment>
<dbReference type="EC" id="5.2.1.8" evidence="6"/>
<keyword evidence="4 5" id="KW-0413">Isomerase</keyword>
<dbReference type="InterPro" id="IPR001179">
    <property type="entry name" value="PPIase_FKBP_dom"/>
</dbReference>
<comment type="similarity">
    <text evidence="2 6">Belongs to the FKBP-type PPIase family.</text>
</comment>
<dbReference type="EMBL" id="ATNM01000156">
    <property type="protein sequence ID" value="EPR66144.1"/>
    <property type="molecule type" value="Genomic_DNA"/>
</dbReference>
<gene>
    <name evidence="8" type="ORF">ADICYQ_4842</name>
</gene>
<dbReference type="PROSITE" id="PS50059">
    <property type="entry name" value="FKBP_PPIASE"/>
    <property type="match status" value="1"/>
</dbReference>
<evidence type="ECO:0000256" key="2">
    <source>
        <dbReference type="ARBA" id="ARBA00006577"/>
    </source>
</evidence>